<proteinExistence type="predicted"/>
<comment type="caution">
    <text evidence="1">The sequence shown here is derived from an EMBL/GenBank/DDBJ whole genome shotgun (WGS) entry which is preliminary data.</text>
</comment>
<protein>
    <submittedName>
        <fullName evidence="1">Uncharacterized protein</fullName>
    </submittedName>
</protein>
<name>A0A5J4T0I5_9ZZZZ</name>
<gene>
    <name evidence="1" type="ORF">EZS27_001357</name>
</gene>
<dbReference type="EMBL" id="SNRY01000016">
    <property type="protein sequence ID" value="KAA6351211.1"/>
    <property type="molecule type" value="Genomic_DNA"/>
</dbReference>
<dbReference type="AlphaFoldDB" id="A0A5J4T0I5"/>
<sequence>MKTVNYPEKKTYEKYDNEHFLLYLGEQQVTYLPQADAMSAGEVAEIEGYSYTGDIENGGTLIKASQADYGSFVSGLIRTKYSSNDVEALQGNMLLAVANPDSEKSKGYKQDWEEFQSFRNECKKNAKKILNL</sequence>
<accession>A0A5J4T0I5</accession>
<reference evidence="1" key="1">
    <citation type="submission" date="2019-03" db="EMBL/GenBank/DDBJ databases">
        <title>Single cell metagenomics reveals metabolic interactions within the superorganism composed of flagellate Streblomastix strix and complex community of Bacteroidetes bacteria on its surface.</title>
        <authorList>
            <person name="Treitli S.C."/>
            <person name="Kolisko M."/>
            <person name="Husnik F."/>
            <person name="Keeling P."/>
            <person name="Hampl V."/>
        </authorList>
    </citation>
    <scope>NUCLEOTIDE SEQUENCE</scope>
    <source>
        <strain evidence="1">STM</strain>
    </source>
</reference>
<evidence type="ECO:0000313" key="1">
    <source>
        <dbReference type="EMBL" id="KAA6351211.1"/>
    </source>
</evidence>
<organism evidence="1">
    <name type="scientific">termite gut metagenome</name>
    <dbReference type="NCBI Taxonomy" id="433724"/>
    <lineage>
        <taxon>unclassified sequences</taxon>
        <taxon>metagenomes</taxon>
        <taxon>organismal metagenomes</taxon>
    </lineage>
</organism>